<reference evidence="2" key="1">
    <citation type="journal article" date="2011" name="Nature">
        <title>Genome sequence and analysis of the tuber crop potato.</title>
        <authorList>
            <consortium name="The Potato Genome Sequencing Consortium"/>
        </authorList>
    </citation>
    <scope>NUCLEOTIDE SEQUENCE [LARGE SCALE GENOMIC DNA]</scope>
    <source>
        <strain evidence="2">cv. DM1-3 516 R44</strain>
    </source>
</reference>
<accession>M1CH78</accession>
<dbReference type="PaxDb" id="4113-PGSC0003DMT400067416"/>
<dbReference type="HOGENOM" id="CLU_2817454_0_0_1"/>
<name>M1CH78_SOLTU</name>
<keyword evidence="2" id="KW-1185">Reference proteome</keyword>
<reference evidence="1" key="2">
    <citation type="submission" date="2015-06" db="UniProtKB">
        <authorList>
            <consortium name="EnsemblPlants"/>
        </authorList>
    </citation>
    <scope>IDENTIFICATION</scope>
    <source>
        <strain evidence="1">DM1-3 516 R44</strain>
    </source>
</reference>
<dbReference type="AlphaFoldDB" id="M1CH78"/>
<dbReference type="EnsemblPlants" id="PGSC0003DMT400067416">
    <property type="protein sequence ID" value="PGSC0003DMT400067416"/>
    <property type="gene ID" value="PGSC0003DMG400026203"/>
</dbReference>
<dbReference type="Proteomes" id="UP000011115">
    <property type="component" value="Unassembled WGS sequence"/>
</dbReference>
<organism evidence="1 2">
    <name type="scientific">Solanum tuberosum</name>
    <name type="common">Potato</name>
    <dbReference type="NCBI Taxonomy" id="4113"/>
    <lineage>
        <taxon>Eukaryota</taxon>
        <taxon>Viridiplantae</taxon>
        <taxon>Streptophyta</taxon>
        <taxon>Embryophyta</taxon>
        <taxon>Tracheophyta</taxon>
        <taxon>Spermatophyta</taxon>
        <taxon>Magnoliopsida</taxon>
        <taxon>eudicotyledons</taxon>
        <taxon>Gunneridae</taxon>
        <taxon>Pentapetalae</taxon>
        <taxon>asterids</taxon>
        <taxon>lamiids</taxon>
        <taxon>Solanales</taxon>
        <taxon>Solanaceae</taxon>
        <taxon>Solanoideae</taxon>
        <taxon>Solaneae</taxon>
        <taxon>Solanum</taxon>
    </lineage>
</organism>
<dbReference type="Gramene" id="PGSC0003DMT400067416">
    <property type="protein sequence ID" value="PGSC0003DMT400067416"/>
    <property type="gene ID" value="PGSC0003DMG400026203"/>
</dbReference>
<sequence>MRPLVALFSLLLGDSNPTSRVGSGRSLPLSYCYPVRLETNSSLQPITSSTENVDANLKSLITFILQI</sequence>
<evidence type="ECO:0000313" key="2">
    <source>
        <dbReference type="Proteomes" id="UP000011115"/>
    </source>
</evidence>
<proteinExistence type="predicted"/>
<dbReference type="InParanoid" id="M1CH78"/>
<protein>
    <submittedName>
        <fullName evidence="1">Uncharacterized protein</fullName>
    </submittedName>
</protein>
<evidence type="ECO:0000313" key="1">
    <source>
        <dbReference type="EnsemblPlants" id="PGSC0003DMT400067416"/>
    </source>
</evidence>